<keyword evidence="3" id="KW-1185">Reference proteome</keyword>
<evidence type="ECO:0000256" key="1">
    <source>
        <dbReference type="SAM" id="Phobius"/>
    </source>
</evidence>
<keyword evidence="1" id="KW-1133">Transmembrane helix</keyword>
<evidence type="ECO:0008006" key="4">
    <source>
        <dbReference type="Google" id="ProtNLM"/>
    </source>
</evidence>
<evidence type="ECO:0000313" key="2">
    <source>
        <dbReference type="EMBL" id="MFD2822773.1"/>
    </source>
</evidence>
<proteinExistence type="predicted"/>
<sequence>MIVIPQYFNYRLIIGTLVIAIAILGSYSISSYISFQDQEEFLAQETVLVKNELSEMVSLYDDVSVENETIKLQLEESKTKVLNILDSVEKAKTNLSLISKYRSQIYALKNERENIFGQIDSLVRNNAILQVQVDSVSQQFENQKLQLAYLTKKNNSLNQIVSKVSLLKAKNIKVSALKTTSALQSFETDKLSETDHIEVCTTLASNEFTPKGNKNIFVQILDPNNEVVSERGILKFQGMELEYSGKTTIKNVNENITACLKISVAEREKLKAGNYNINVFQNATLLGSTSIKLK</sequence>
<dbReference type="RefSeq" id="WP_183485961.1">
    <property type="nucleotide sequence ID" value="NZ_JBHUOV010000001.1"/>
</dbReference>
<dbReference type="EMBL" id="JBHUOV010000001">
    <property type="protein sequence ID" value="MFD2822773.1"/>
    <property type="molecule type" value="Genomic_DNA"/>
</dbReference>
<organism evidence="2 3">
    <name type="scientific">Lacinutrix iliipiscaria</name>
    <dbReference type="NCBI Taxonomy" id="1230532"/>
    <lineage>
        <taxon>Bacteria</taxon>
        <taxon>Pseudomonadati</taxon>
        <taxon>Bacteroidota</taxon>
        <taxon>Flavobacteriia</taxon>
        <taxon>Flavobacteriales</taxon>
        <taxon>Flavobacteriaceae</taxon>
        <taxon>Lacinutrix</taxon>
    </lineage>
</organism>
<accession>A0ABW5WNC6</accession>
<gene>
    <name evidence="2" type="ORF">ACFS5M_03770</name>
</gene>
<name>A0ABW5WNC6_9FLAO</name>
<feature type="transmembrane region" description="Helical" evidence="1">
    <location>
        <begin position="12"/>
        <end position="35"/>
    </location>
</feature>
<comment type="caution">
    <text evidence="2">The sequence shown here is derived from an EMBL/GenBank/DDBJ whole genome shotgun (WGS) entry which is preliminary data.</text>
</comment>
<reference evidence="3" key="1">
    <citation type="journal article" date="2019" name="Int. J. Syst. Evol. Microbiol.">
        <title>The Global Catalogue of Microorganisms (GCM) 10K type strain sequencing project: providing services to taxonomists for standard genome sequencing and annotation.</title>
        <authorList>
            <consortium name="The Broad Institute Genomics Platform"/>
            <consortium name="The Broad Institute Genome Sequencing Center for Infectious Disease"/>
            <person name="Wu L."/>
            <person name="Ma J."/>
        </authorList>
    </citation>
    <scope>NUCLEOTIDE SEQUENCE [LARGE SCALE GENOMIC DNA]</scope>
    <source>
        <strain evidence="3">KCTC 32141</strain>
    </source>
</reference>
<evidence type="ECO:0000313" key="3">
    <source>
        <dbReference type="Proteomes" id="UP001597533"/>
    </source>
</evidence>
<dbReference type="Proteomes" id="UP001597533">
    <property type="component" value="Unassembled WGS sequence"/>
</dbReference>
<keyword evidence="1" id="KW-0472">Membrane</keyword>
<protein>
    <recommendedName>
        <fullName evidence="4">Chromosome partitioning protein ParA</fullName>
    </recommendedName>
</protein>
<keyword evidence="1" id="KW-0812">Transmembrane</keyword>